<organism evidence="1 2">
    <name type="scientific">Cohaesibacter celericrescens</name>
    <dbReference type="NCBI Taxonomy" id="2067669"/>
    <lineage>
        <taxon>Bacteria</taxon>
        <taxon>Pseudomonadati</taxon>
        <taxon>Pseudomonadota</taxon>
        <taxon>Alphaproteobacteria</taxon>
        <taxon>Hyphomicrobiales</taxon>
        <taxon>Cohaesibacteraceae</taxon>
    </lineage>
</organism>
<dbReference type="InterPro" id="IPR009050">
    <property type="entry name" value="Globin-like_sf"/>
</dbReference>
<dbReference type="Gene3D" id="1.10.490.10">
    <property type="entry name" value="Globins"/>
    <property type="match status" value="1"/>
</dbReference>
<dbReference type="Proteomes" id="UP000234881">
    <property type="component" value="Unassembled WGS sequence"/>
</dbReference>
<dbReference type="OrthoDB" id="25954at2"/>
<reference evidence="1 2" key="1">
    <citation type="submission" date="2018-01" db="EMBL/GenBank/DDBJ databases">
        <title>The draft genome sequence of Cohaesibacter sp. H1304.</title>
        <authorList>
            <person name="Wang N.-N."/>
            <person name="Du Z.-J."/>
        </authorList>
    </citation>
    <scope>NUCLEOTIDE SEQUENCE [LARGE SCALE GENOMIC DNA]</scope>
    <source>
        <strain evidence="1 2">H1304</strain>
    </source>
</reference>
<gene>
    <name evidence="1" type="ORF">C0081_22200</name>
</gene>
<dbReference type="SUPFAM" id="SSF46458">
    <property type="entry name" value="Globin-like"/>
    <property type="match status" value="1"/>
</dbReference>
<dbReference type="CDD" id="cd08916">
    <property type="entry name" value="TrHb3_P"/>
    <property type="match status" value="1"/>
</dbReference>
<sequence length="205" mass="23037">MRAIDSLWGNLVVSAFGADKSLGRDEKERLLTEAQAEAKAQPTEPLVGRPLVRRERAGKPLDPSITEAQVSDLVDAFYAKVQKHPRLSVLFADGMSQEWPDHLDRMKGFWRSLLMQTREYDGRPVPAHMKMADLQPEDFGHWLGLFRQTALEICPPNAAALYINRAETVAKSLQMAVFLQGHIAPADAFEHGVMTTEFISLLRKE</sequence>
<evidence type="ECO:0008006" key="3">
    <source>
        <dbReference type="Google" id="ProtNLM"/>
    </source>
</evidence>
<keyword evidence="2" id="KW-1185">Reference proteome</keyword>
<evidence type="ECO:0000313" key="1">
    <source>
        <dbReference type="EMBL" id="PLW75015.1"/>
    </source>
</evidence>
<dbReference type="GO" id="GO:0019825">
    <property type="term" value="F:oxygen binding"/>
    <property type="evidence" value="ECO:0007669"/>
    <property type="project" value="InterPro"/>
</dbReference>
<dbReference type="GO" id="GO:0020037">
    <property type="term" value="F:heme binding"/>
    <property type="evidence" value="ECO:0007669"/>
    <property type="project" value="InterPro"/>
</dbReference>
<evidence type="ECO:0000313" key="2">
    <source>
        <dbReference type="Proteomes" id="UP000234881"/>
    </source>
</evidence>
<dbReference type="EMBL" id="PKUQ01000055">
    <property type="protein sequence ID" value="PLW75015.1"/>
    <property type="molecule type" value="Genomic_DNA"/>
</dbReference>
<proteinExistence type="predicted"/>
<dbReference type="InterPro" id="IPR012292">
    <property type="entry name" value="Globin/Proto"/>
</dbReference>
<dbReference type="AlphaFoldDB" id="A0A2N5XKM1"/>
<dbReference type="RefSeq" id="WP_101535915.1">
    <property type="nucleotide sequence ID" value="NZ_JBFHIU010000018.1"/>
</dbReference>
<accession>A0A2N5XKM1</accession>
<protein>
    <recommendedName>
        <fullName evidence="3">Preprotein translocase subunit TatC</fullName>
    </recommendedName>
</protein>
<comment type="caution">
    <text evidence="1">The sequence shown here is derived from an EMBL/GenBank/DDBJ whole genome shotgun (WGS) entry which is preliminary data.</text>
</comment>
<name>A0A2N5XKM1_9HYPH</name>